<accession>A0ABS4ZEB0</accession>
<reference evidence="4 5" key="1">
    <citation type="submission" date="2021-03" db="EMBL/GenBank/DDBJ databases">
        <title>Sequencing the genomes of 1000 actinobacteria strains.</title>
        <authorList>
            <person name="Klenk H.-P."/>
        </authorList>
    </citation>
    <scope>NUCLEOTIDE SEQUENCE [LARGE SCALE GENOMIC DNA]</scope>
    <source>
        <strain evidence="4 5">DSM 24221</strain>
    </source>
</reference>
<dbReference type="Pfam" id="PF24481">
    <property type="entry name" value="CT398_CC"/>
    <property type="match status" value="1"/>
</dbReference>
<dbReference type="InterPro" id="IPR003743">
    <property type="entry name" value="Zf-RING_7"/>
</dbReference>
<protein>
    <submittedName>
        <fullName evidence="4">Nucleic acid-binding Zn-ribbon protein</fullName>
    </submittedName>
</protein>
<comment type="caution">
    <text evidence="4">The sequence shown here is derived from an EMBL/GenBank/DDBJ whole genome shotgun (WGS) entry which is preliminary data.</text>
</comment>
<evidence type="ECO:0000256" key="1">
    <source>
        <dbReference type="SAM" id="Coils"/>
    </source>
</evidence>
<organism evidence="4 5">
    <name type="scientific">Microbacterium amylolyticum</name>
    <dbReference type="NCBI Taxonomy" id="936337"/>
    <lineage>
        <taxon>Bacteria</taxon>
        <taxon>Bacillati</taxon>
        <taxon>Actinomycetota</taxon>
        <taxon>Actinomycetes</taxon>
        <taxon>Micrococcales</taxon>
        <taxon>Microbacteriaceae</taxon>
        <taxon>Microbacterium</taxon>
    </lineage>
</organism>
<dbReference type="Pfam" id="PF02591">
    <property type="entry name" value="Zn_ribbon_9"/>
    <property type="match status" value="1"/>
</dbReference>
<feature type="domain" description="C4-type zinc ribbon" evidence="2">
    <location>
        <begin position="201"/>
        <end position="235"/>
    </location>
</feature>
<dbReference type="EMBL" id="JAGIOL010000001">
    <property type="protein sequence ID" value="MBP2435622.1"/>
    <property type="molecule type" value="Genomic_DNA"/>
</dbReference>
<feature type="coiled-coil region" evidence="1">
    <location>
        <begin position="58"/>
        <end position="175"/>
    </location>
</feature>
<sequence>MKAAPSDQRLLLDIVDLDARIERAEAARRNPPQAARVKELIARRNELGRDLVSRSNARDDLKLSLARVESDIDVARKRTDRDRDRLGRTAIARDAQALESEIASLAVRIDALETQQLDLMEQLETAEAAVAEQQAILDAVTAEGQQLSIEAKDAIQKASEEITALTRDRAAVAERIPDDLLAEYTRIAARQVGAGLFQHGTCGGCHIALSPTGLSALQATPLSDVAHCEDCGCIIIRTEESGL</sequence>
<dbReference type="Gene3D" id="1.10.287.1490">
    <property type="match status" value="1"/>
</dbReference>
<evidence type="ECO:0000259" key="3">
    <source>
        <dbReference type="Pfam" id="PF24481"/>
    </source>
</evidence>
<keyword evidence="1" id="KW-0175">Coiled coil</keyword>
<dbReference type="PANTHER" id="PTHR39082:SF1">
    <property type="entry name" value="SCAVENGER RECEPTOR CLASS A MEMBER 3"/>
    <property type="match status" value="1"/>
</dbReference>
<dbReference type="InterPro" id="IPR052376">
    <property type="entry name" value="Oxidative_Scav/Glycosyltrans"/>
</dbReference>
<dbReference type="RefSeq" id="WP_165132357.1">
    <property type="nucleotide sequence ID" value="NZ_CP049253.1"/>
</dbReference>
<evidence type="ECO:0000313" key="5">
    <source>
        <dbReference type="Proteomes" id="UP001519362"/>
    </source>
</evidence>
<proteinExistence type="predicted"/>
<dbReference type="Proteomes" id="UP001519362">
    <property type="component" value="Unassembled WGS sequence"/>
</dbReference>
<evidence type="ECO:0000313" key="4">
    <source>
        <dbReference type="EMBL" id="MBP2435622.1"/>
    </source>
</evidence>
<evidence type="ECO:0000259" key="2">
    <source>
        <dbReference type="Pfam" id="PF02591"/>
    </source>
</evidence>
<dbReference type="PANTHER" id="PTHR39082">
    <property type="entry name" value="PHOSPHOLIPASE C-BETA-2-RELATED"/>
    <property type="match status" value="1"/>
</dbReference>
<feature type="domain" description="CT398-like coiled coil hairpin" evidence="3">
    <location>
        <begin position="16"/>
        <end position="191"/>
    </location>
</feature>
<name>A0ABS4ZEB0_9MICO</name>
<keyword evidence="5" id="KW-1185">Reference proteome</keyword>
<dbReference type="InterPro" id="IPR056003">
    <property type="entry name" value="CT398_CC_hairpin"/>
</dbReference>
<gene>
    <name evidence="4" type="ORF">JOF34_000208</name>
</gene>